<dbReference type="PATRIC" id="fig|196627.13.peg.1751"/>
<organism evidence="3 4">
    <name type="scientific">Corynebacterium glutamicum (strain ATCC 13032 / DSM 20300 / JCM 1318 / BCRC 11384 / CCUG 27702 / LMG 3730 / NBRC 12168 / NCIMB 10025 / NRRL B-2784 / 534)</name>
    <dbReference type="NCBI Taxonomy" id="196627"/>
    <lineage>
        <taxon>Bacteria</taxon>
        <taxon>Bacillati</taxon>
        <taxon>Actinomycetota</taxon>
        <taxon>Actinomycetes</taxon>
        <taxon>Mycobacteriales</taxon>
        <taxon>Corynebacteriaceae</taxon>
        <taxon>Corynebacterium</taxon>
    </lineage>
</organism>
<dbReference type="KEGG" id="cgl:Cgl1802"/>
<dbReference type="RefSeq" id="WP_231838266.1">
    <property type="nucleotide sequence ID" value="NC_003450.3"/>
</dbReference>
<dbReference type="STRING" id="196627.cg2022"/>
<evidence type="ECO:0000313" key="4">
    <source>
        <dbReference type="Proteomes" id="UP000000582"/>
    </source>
</evidence>
<keyword evidence="4" id="KW-1185">Reference proteome</keyword>
<feature type="region of interest" description="Disordered" evidence="1">
    <location>
        <begin position="1"/>
        <end position="31"/>
    </location>
</feature>
<dbReference type="BioCyc" id="CORYNE:G18NG-11394-MONOMER"/>
<dbReference type="eggNOG" id="ENOG5032KTG">
    <property type="taxonomic scope" value="Bacteria"/>
</dbReference>
<keyword evidence="2" id="KW-0472">Membrane</keyword>
<proteinExistence type="predicted"/>
<gene>
    <name evidence="3" type="ordered locus">Cgl1802</name>
</gene>
<keyword evidence="2" id="KW-1133">Transmembrane helix</keyword>
<protein>
    <submittedName>
        <fullName evidence="3">Uncharacterized protein</fullName>
    </submittedName>
</protein>
<sequence>MSLKKWGRAMTNTVQRKAKQKKSSSNKEGMQKKVDRIVSRFRLGQHYTIERVALISGAAVVSGSLLFGSTIVYAVQAGNIDFSQTATYNAEFRSSRTNQVSELAGFWKNVEGTRAFAVIKFAVPANMSTNAEDYFAYVTGVKDLGTSPKAADVSQATVGSIYSFGDGRIGLMLEAPEGFDMQVLNITMRAKKELVEVDSTNLTSENMKAQGYDDSFIDHDQWRIMLNPAAETLATLPALNDEQIDLRALYWQTSMTDTEVGHRQALDTSLSRMNALLGRIENYKEALGVTSATIMGERVSLIEPIPHESIRGDRIEGLASVDVTKQLAEDPTGKSVPGWEDKTFMAASLDNLMSEGYQYNSYRLVTDHIFGGGYDFDWRLGTTLDGYLKDVVPGNQDAMTWITDHAYQTKATWNANQMEWVLSNGDRLEDHVLSEGAKPLIDLKNNLAQAYQDYFNEKQRYQRQLLQQLLISETQLDQAVENTQVAQGSDAVEFRF</sequence>
<dbReference type="GeneID" id="1019760"/>
<name>Q8NPL0_CORGL</name>
<evidence type="ECO:0000256" key="2">
    <source>
        <dbReference type="SAM" id="Phobius"/>
    </source>
</evidence>
<keyword evidence="2" id="KW-0812">Transmembrane</keyword>
<evidence type="ECO:0000313" key="3">
    <source>
        <dbReference type="EMBL" id="BAB99195.1"/>
    </source>
</evidence>
<reference evidence="4" key="1">
    <citation type="journal article" date="2003" name="Appl. Microbiol. Biotechnol.">
        <title>The Corynebacterium glutamicum genome: features and impacts on biotechnological processes.</title>
        <authorList>
            <person name="Ikeda M."/>
            <person name="Nakagawa S."/>
        </authorList>
    </citation>
    <scope>NUCLEOTIDE SEQUENCE [LARGE SCALE GENOMIC DNA]</scope>
    <source>
        <strain evidence="4">ATCC 13032 / DSM 20300 / BCRC 11384 / JCM 1318 / LMG 3730 / NCIMB 10025</strain>
    </source>
</reference>
<accession>Q8NPL0</accession>
<dbReference type="AlphaFoldDB" id="Q8NPL0"/>
<feature type="transmembrane region" description="Helical" evidence="2">
    <location>
        <begin position="52"/>
        <end position="75"/>
    </location>
</feature>
<dbReference type="HOGENOM" id="CLU_565921_0_0_11"/>
<evidence type="ECO:0000256" key="1">
    <source>
        <dbReference type="SAM" id="MobiDB-lite"/>
    </source>
</evidence>
<dbReference type="Proteomes" id="UP000000582">
    <property type="component" value="Chromosome"/>
</dbReference>
<dbReference type="OrthoDB" id="2991313at2"/>
<dbReference type="EMBL" id="BA000036">
    <property type="protein sequence ID" value="BAB99195.1"/>
    <property type="molecule type" value="Genomic_DNA"/>
</dbReference>